<dbReference type="InterPro" id="IPR000847">
    <property type="entry name" value="LysR_HTH_N"/>
</dbReference>
<dbReference type="EMBL" id="FSRL01000001">
    <property type="protein sequence ID" value="SIO16164.1"/>
    <property type="molecule type" value="Genomic_DNA"/>
</dbReference>
<proteinExistence type="inferred from homology"/>
<dbReference type="GO" id="GO:0006351">
    <property type="term" value="P:DNA-templated transcription"/>
    <property type="evidence" value="ECO:0007669"/>
    <property type="project" value="TreeGrafter"/>
</dbReference>
<gene>
    <name evidence="6" type="ORF">SAMN05444002_3174</name>
</gene>
<keyword evidence="7" id="KW-1185">Reference proteome</keyword>
<reference evidence="7" key="1">
    <citation type="submission" date="2016-11" db="EMBL/GenBank/DDBJ databases">
        <authorList>
            <person name="Varghese N."/>
            <person name="Submissions S."/>
        </authorList>
    </citation>
    <scope>NUCLEOTIDE SEQUENCE [LARGE SCALE GENOMIC DNA]</scope>
    <source>
        <strain evidence="7">DSM 29440</strain>
    </source>
</reference>
<sequence length="293" mass="31318">MNLRDLPPSASLRAFAAFAEVGSVTGAGAALGVSHAAISQQLRALEDHLGIALLERRGRGVALTEAGDELATAVTGAFGLIGDAVARITGRGAGRPVQITTTPMFAAHWLMPRLAGFRRRFPDVEIMLNPSPQVVELTPGGVDIAIRHGKGHWPGLDVELLLPAEHVIVAAPELVKGRRIDRPDDLLELPWLQEVGTNEVDEWLAGQGVTEGRARFHSHLPGNFVLEAARRGEGLAATTRVLIEEDIASGSLVVLFNRGTIAEGYHIVTRPGPLRPPAAAFVRWLRAEKSRSG</sequence>
<evidence type="ECO:0000259" key="5">
    <source>
        <dbReference type="PROSITE" id="PS50931"/>
    </source>
</evidence>
<dbReference type="Proteomes" id="UP000184932">
    <property type="component" value="Unassembled WGS sequence"/>
</dbReference>
<accession>A0A1N6H8P4</accession>
<keyword evidence="3" id="KW-0238">DNA-binding</keyword>
<dbReference type="AlphaFoldDB" id="A0A1N6H8P4"/>
<evidence type="ECO:0000313" key="6">
    <source>
        <dbReference type="EMBL" id="SIO16164.1"/>
    </source>
</evidence>
<dbReference type="Pfam" id="PF03466">
    <property type="entry name" value="LysR_substrate"/>
    <property type="match status" value="1"/>
</dbReference>
<dbReference type="OrthoDB" id="7328368at2"/>
<dbReference type="GO" id="GO:0043565">
    <property type="term" value="F:sequence-specific DNA binding"/>
    <property type="evidence" value="ECO:0007669"/>
    <property type="project" value="TreeGrafter"/>
</dbReference>
<protein>
    <submittedName>
        <fullName evidence="6">LysR family transcriptional regulator, glycine cleavage system transcriptional activator</fullName>
    </submittedName>
</protein>
<name>A0A1N6H8P4_9RHOB</name>
<comment type="similarity">
    <text evidence="1">Belongs to the LysR transcriptional regulatory family.</text>
</comment>
<evidence type="ECO:0000256" key="2">
    <source>
        <dbReference type="ARBA" id="ARBA00023015"/>
    </source>
</evidence>
<dbReference type="Gene3D" id="3.40.190.10">
    <property type="entry name" value="Periplasmic binding protein-like II"/>
    <property type="match status" value="2"/>
</dbReference>
<feature type="domain" description="HTH lysR-type" evidence="5">
    <location>
        <begin position="1"/>
        <end position="64"/>
    </location>
</feature>
<dbReference type="InterPro" id="IPR036388">
    <property type="entry name" value="WH-like_DNA-bd_sf"/>
</dbReference>
<dbReference type="PANTHER" id="PTHR30537">
    <property type="entry name" value="HTH-TYPE TRANSCRIPTIONAL REGULATOR"/>
    <property type="match status" value="1"/>
</dbReference>
<dbReference type="InterPro" id="IPR036390">
    <property type="entry name" value="WH_DNA-bd_sf"/>
</dbReference>
<dbReference type="SUPFAM" id="SSF53850">
    <property type="entry name" value="Periplasmic binding protein-like II"/>
    <property type="match status" value="1"/>
</dbReference>
<dbReference type="GO" id="GO:0003700">
    <property type="term" value="F:DNA-binding transcription factor activity"/>
    <property type="evidence" value="ECO:0007669"/>
    <property type="project" value="InterPro"/>
</dbReference>
<dbReference type="InterPro" id="IPR058163">
    <property type="entry name" value="LysR-type_TF_proteobact-type"/>
</dbReference>
<evidence type="ECO:0000313" key="7">
    <source>
        <dbReference type="Proteomes" id="UP000184932"/>
    </source>
</evidence>
<dbReference type="SUPFAM" id="SSF46785">
    <property type="entry name" value="Winged helix' DNA-binding domain"/>
    <property type="match status" value="1"/>
</dbReference>
<dbReference type="Pfam" id="PF00126">
    <property type="entry name" value="HTH_1"/>
    <property type="match status" value="1"/>
</dbReference>
<evidence type="ECO:0000256" key="4">
    <source>
        <dbReference type="ARBA" id="ARBA00023163"/>
    </source>
</evidence>
<organism evidence="6 7">
    <name type="scientific">Vannielia litorea</name>
    <dbReference type="NCBI Taxonomy" id="1217970"/>
    <lineage>
        <taxon>Bacteria</taxon>
        <taxon>Pseudomonadati</taxon>
        <taxon>Pseudomonadota</taxon>
        <taxon>Alphaproteobacteria</taxon>
        <taxon>Rhodobacterales</taxon>
        <taxon>Paracoccaceae</taxon>
        <taxon>Vannielia</taxon>
    </lineage>
</organism>
<evidence type="ECO:0000256" key="1">
    <source>
        <dbReference type="ARBA" id="ARBA00009437"/>
    </source>
</evidence>
<keyword evidence="2" id="KW-0805">Transcription regulation</keyword>
<keyword evidence="4" id="KW-0804">Transcription</keyword>
<dbReference type="InterPro" id="IPR005119">
    <property type="entry name" value="LysR_subst-bd"/>
</dbReference>
<dbReference type="PROSITE" id="PS50931">
    <property type="entry name" value="HTH_LYSR"/>
    <property type="match status" value="1"/>
</dbReference>
<dbReference type="STRING" id="1217970.SAMN05444002_3174"/>
<evidence type="ECO:0000256" key="3">
    <source>
        <dbReference type="ARBA" id="ARBA00023125"/>
    </source>
</evidence>
<dbReference type="Gene3D" id="1.10.10.10">
    <property type="entry name" value="Winged helix-like DNA-binding domain superfamily/Winged helix DNA-binding domain"/>
    <property type="match status" value="1"/>
</dbReference>
<dbReference type="RefSeq" id="WP_074257106.1">
    <property type="nucleotide sequence ID" value="NZ_FSRL01000001.1"/>
</dbReference>
<dbReference type="PANTHER" id="PTHR30537:SF26">
    <property type="entry name" value="GLYCINE CLEAVAGE SYSTEM TRANSCRIPTIONAL ACTIVATOR"/>
    <property type="match status" value="1"/>
</dbReference>